<name>A0A218ML07_9VIRU</name>
<accession>A0A218ML07</accession>
<organism evidence="3">
    <name type="scientific">uncultured virus</name>
    <dbReference type="NCBI Taxonomy" id="340016"/>
    <lineage>
        <taxon>Viruses</taxon>
        <taxon>environmental samples</taxon>
    </lineage>
</organism>
<evidence type="ECO:0000256" key="2">
    <source>
        <dbReference type="SAM" id="MobiDB-lite"/>
    </source>
</evidence>
<feature type="coiled-coil region" evidence="1">
    <location>
        <begin position="2349"/>
        <end position="2376"/>
    </location>
</feature>
<protein>
    <submittedName>
        <fullName evidence="3">Uncharacterized protein</fullName>
    </submittedName>
</protein>
<proteinExistence type="predicted"/>
<evidence type="ECO:0000313" key="3">
    <source>
        <dbReference type="EMBL" id="ASE99952.1"/>
    </source>
</evidence>
<feature type="compositionally biased region" description="Acidic residues" evidence="2">
    <location>
        <begin position="65"/>
        <end position="86"/>
    </location>
</feature>
<keyword evidence="1" id="KW-0175">Coiled coil</keyword>
<feature type="region of interest" description="Disordered" evidence="2">
    <location>
        <begin position="2061"/>
        <end position="2080"/>
    </location>
</feature>
<reference evidence="3" key="1">
    <citation type="submission" date="2016-10" db="EMBL/GenBank/DDBJ databases">
        <authorList>
            <person name="Varghese N."/>
        </authorList>
    </citation>
    <scope>NUCLEOTIDE SEQUENCE</scope>
</reference>
<sequence>MAEYTHESGLTYSEDELQGYASEANMSIEDFISAKGLTLKDDTVEDDTVEDKEFYEKFSFLSEGSEGDEGEVVESGAEEVETEEIEEPSMLKDMQLPTEQVGAYTQPKILKPIEEANIEKDKFDEESDEELKQEHLNQFGDRTPNEILADELDVGVYAEKVNTGRETYGMPGTELGAEQFGGDVFDPESINAALFGQDPIKINRSNRLDGGRNEFLQRRSNTERENFMQSSEIAGDVNLLDNKIIEEGDNYISYEDEDIVKLRRDGEIDKANELAKQRGYHPLINDETGDLTGWIPQDVQDKAQNLAETKDIDVLLEERRRKYFELIASGKLAHENLDNPNPHIRTFGDVGDIKGGFHKLKDLFGAEKTLDNSIDLLEQVYQTGNLPAGLNKLPSKTPLSRQYNKALKDFVTLNRAIEINADLSKLDQENYFKEIVAPTNDKIVASMSNMLTDLGYEESPDAVKRSVASGFSQKHGLNVFGEKANVRKTLEGARDVVTHLIPLAASVYLTKKLPVGIVSRASKLTGKTYMTTRTLGSALTSRTNAIGKFFKIQGPQSRVYNGVVDLVTAGINETLVLAAADVPLTKVFGQEPFVYNPKTGDLNLAFPFFLGVGNKAAGNILKKLNTTKNMFTPMLAQIHRSKIAAAAWEGHVGATVGTATMFFAEKITGPSLNNWKKFGYDSKDEMKNEAGGHSLVETYIAMWMFQGVSPTFQRNALSKLGRGMHHDVIRMLNKGMTPRQKAAQKSFGIEKNANGNFNLGEVNQIEGQRLSETSKIKDVEKRQLEREKIKHQGNQLRLHNNIKLAKKIAKDKKKYTQYLTNIFSVQQNLNISDKPTAKQMKQFANLSEIELKWLKLKSGIAEGSELDRAFNNKHEVYNNLLEATKGIRIFGRLTPEQEEKHLELVLEGATIAGEINYLKKQIELKPELKAVHEARIKELTERSKKIGVDVLKNEKALNKIIKEKFDAEVAFAKVVAGKMGMGFNVLGEEAYIKVAKKQGVDVVGYRKLNNEFNRKIEKRINNLKKQIRLDPKNKAIYEAEIKRLNSKIQKERIVSEGRFVKRGNKYQIYINKDAALKVRQLGTPLHELTHAILRKALKDPETGKISEQGEKIINQFLEQLNPQERAAVEKRIQKNYMYYKKANGEFVKVDGKKVKKPKEEYYEEYITAFGDVLKNKEVKESLDLANRVKDVIYPIMQAVGFKNLRSVSIDQGKGLFNMIKALQRSSETQRIPTEILEFAKKGKELTVSDVYESRTITEGQKEASAEIDRIYKTEGKGGYNTIINSFKGRDAKGKREYDERGNPKKDFIKKWAEKHKGTAGYEINKDIIYDRMANHEVYGVLGAIMSYTPTRNPSLASHIFGRLNVKHIDIANEVLGKGEARVFKESIDILEARELVSKEMSADRLYDLKLAEKERIKNEVNLRKSLMFGKEKGINQKLIDKVEKAVIQSFGTKLPLPTSKKIRQVLEDNYATELEKPIKDLMGKGPNYEVFLRDNYEAIMKHVDKRHFIQMERELPRNKRVFTEVEIENMNPTQTKKAINEGRVPTTTSLTAGNTLYKFKMPTPAQFVRFFIPPSEIISKKTGKLVKSGLKGTRKDRLAQIMGSTMGKDMTMEVVNRPEFVAKIRDIALLQLNPKIETVDKPSVEVVNARKEVFDNYVNLLAEKIGRDPNQKFSVTEFKDQIKELEELIRTKPIGEVFNLKTRKPIVSRKDGSKYNEEAYNTALDAYENKKLEADVIAEGGKTRGTGYEKSVDRTAKKELKPIKGVEVISEITERKIELKPQDVFEGGKVQAPDAIIEWYNQTIQAWELKYKEARLPKNSAGFVNYSQAVRDIKAGKELKLTDRKNPRENTKEEAIFVESVKRAIMKGVPGVEAVLRERKILKPNEDFTSKTKIPLDLHLYELNHKAKAKMSDYSQTVDGKWAAADYNRKGVFEINMATKGAFYLGSPTNNISKQAGATLFEGNFPLATRVYASSYKATSGPYATNKKGEIIRDKKGKPVYPTAGYTYKIIGEGIIKPEYITSKSKLNIDKPGAWQKMANTPAAKALKAAASAEVKLQKANNKQQKKAIGGGMESRTTKESLKNAKIIDKAFELGRDRKKKPQGMSTFDFDETLIVKGKNFITAIEPNTGRKVKISSANWPIEGPKFAEQGYTFDFKDFVNVRGGTEGPLLQKMRNQIKKYGVDNVFVLTARPAESNTAIYGWLKSQGITIPMKNITGLGNSTGEAKAMWMLKKFSEGYNDMYFVDDALPNVKAVKHILNQLDIKSKVQQVYSKTQLGGDINNMMQRVFKIDANKVFSKAEGKIRGKDAKRRKFFMPDSASDLELLLEPLYGKGKEGMKNKQWFQDNLYRQFERGINNLNNAKQRATNEYYSLRKQNKDVIKQLDKPVGETSFSHDMAMRVYLWNKAGFKIPDLAKSTEKKLVDHINNNPKLKAYAENFSKITKVEKGIKEPTENWWAETMASNISEMGAGASRKSFLKDFIQRKNEIFTEQNLNKMESKLGSNWREIIEDMFSRMETGRSRSEKVTEGTTRLLNYLNGSVGAIMNFNTRSGVLQLISSVNFINYAENNPLAAARAFANQPQYWRDFMFIMNSNMLKQRRAGLKINVNEAELAASVKKAKNPASRALAYILKQGYLPTKIADSFAIASGGATYYRNRIKKYQKEGLSTKEAEKKAFIDFQKVAERTQQSSRADLLSREQTTIAGKVILPFANTPLQYNRIMIKDILDISKGRYEGYFGENSLTAKLSRIAYYGAVQNVIFAGLQSALFAVMFGSDDEPLIAQKKARTVNTVADSFLRGMGIKGAVVAGFKNAILKFFQENKKGYQADYSEVAEQLLNISPPIGSKFSKLDAAGNTYKYNKKEIAEGGLTLNGPALEATTQMVEAITNVPVNRVYKKTENIINATNSDYENWQRIMMFGGWTAWDVGIDKKETKTKSKKKKKQIKEQVILN</sequence>
<dbReference type="EMBL" id="KY052808">
    <property type="protein sequence ID" value="ASE99952.1"/>
    <property type="molecule type" value="Genomic_DNA"/>
</dbReference>
<feature type="region of interest" description="Disordered" evidence="2">
    <location>
        <begin position="59"/>
        <end position="86"/>
    </location>
</feature>
<reference evidence="3" key="2">
    <citation type="journal article" date="2017" name="Nat. Commun.">
        <title>Single-virus genomics reveals hidden cosmopolitan and abundant viruses.</title>
        <authorList>
            <person name="Martinez-Hernandez F."/>
            <person name="Fornas O."/>
            <person name="Lluesma Gomez M."/>
            <person name="Bolduc B."/>
            <person name="de la Cruz Pena M.J."/>
            <person name="Martinez J.M."/>
            <person name="Anton J."/>
            <person name="Gasol J.M."/>
            <person name="Rosselli R."/>
            <person name="Rodriguez-Valera F."/>
            <person name="Sullivan M.B."/>
            <person name="Acinas S.G."/>
            <person name="Martinez-Garcia M."/>
        </authorList>
    </citation>
    <scope>NUCLEOTIDE SEQUENCE</scope>
</reference>
<evidence type="ECO:0000256" key="1">
    <source>
        <dbReference type="SAM" id="Coils"/>
    </source>
</evidence>